<reference evidence="2 3" key="1">
    <citation type="submission" date="2023-12" db="EMBL/GenBank/DDBJ databases">
        <title>Baltic Sea Cyanobacteria.</title>
        <authorList>
            <person name="Delbaje E."/>
            <person name="Fewer D.P."/>
            <person name="Shishido T.K."/>
        </authorList>
    </citation>
    <scope>NUCLEOTIDE SEQUENCE [LARGE SCALE GENOMIC DNA]</scope>
    <source>
        <strain evidence="2 3">UHCC 0281</strain>
    </source>
</reference>
<proteinExistence type="predicted"/>
<gene>
    <name evidence="2" type="ORF">VB739_09065</name>
</gene>
<feature type="compositionally biased region" description="Basic and acidic residues" evidence="1">
    <location>
        <begin position="33"/>
        <end position="47"/>
    </location>
</feature>
<name>A0ABU5SW24_9CYAN</name>
<comment type="caution">
    <text evidence="2">The sequence shown here is derived from an EMBL/GenBank/DDBJ whole genome shotgun (WGS) entry which is preliminary data.</text>
</comment>
<dbReference type="EMBL" id="JAYGHY010000024">
    <property type="protein sequence ID" value="MEA5442699.1"/>
    <property type="molecule type" value="Genomic_DNA"/>
</dbReference>
<protein>
    <submittedName>
        <fullName evidence="2">SH3 domain-containing protein</fullName>
    </submittedName>
</protein>
<feature type="region of interest" description="Disordered" evidence="1">
    <location>
        <begin position="29"/>
        <end position="53"/>
    </location>
</feature>
<evidence type="ECO:0000313" key="3">
    <source>
        <dbReference type="Proteomes" id="UP001302329"/>
    </source>
</evidence>
<keyword evidence="3" id="KW-1185">Reference proteome</keyword>
<evidence type="ECO:0000313" key="2">
    <source>
        <dbReference type="EMBL" id="MEA5442699.1"/>
    </source>
</evidence>
<evidence type="ECO:0000256" key="1">
    <source>
        <dbReference type="SAM" id="MobiDB-lite"/>
    </source>
</evidence>
<accession>A0ABU5SW24</accession>
<dbReference type="Proteomes" id="UP001302329">
    <property type="component" value="Unassembled WGS sequence"/>
</dbReference>
<dbReference type="RefSeq" id="WP_323356747.1">
    <property type="nucleotide sequence ID" value="NZ_JAYGHY010000024.1"/>
</dbReference>
<sequence length="111" mass="12089">MTPRHPMAVPAWRWAALLGFALLAPAALPAGGGDRRLPDVRRRERQTEPLLSNGSLGLHCAPRCQAPVLARLEKGAPLRVLREWMEPGGRRWLQVEASTAAGQPSRGWLAG</sequence>
<organism evidence="2 3">
    <name type="scientific">Cyanobium gracile UHCC 0281</name>
    <dbReference type="NCBI Taxonomy" id="3110309"/>
    <lineage>
        <taxon>Bacteria</taxon>
        <taxon>Bacillati</taxon>
        <taxon>Cyanobacteriota</taxon>
        <taxon>Cyanophyceae</taxon>
        <taxon>Synechococcales</taxon>
        <taxon>Prochlorococcaceae</taxon>
        <taxon>Cyanobium</taxon>
    </lineage>
</organism>